<dbReference type="EMBL" id="JBICBT010000689">
    <property type="protein sequence ID" value="KAL3105278.1"/>
    <property type="molecule type" value="Genomic_DNA"/>
</dbReference>
<comment type="caution">
    <text evidence="2">The sequence shown here is derived from an EMBL/GenBank/DDBJ whole genome shotgun (WGS) entry which is preliminary data.</text>
</comment>
<feature type="region of interest" description="Disordered" evidence="1">
    <location>
        <begin position="66"/>
        <end position="85"/>
    </location>
</feature>
<reference evidence="2 3" key="1">
    <citation type="submission" date="2024-10" db="EMBL/GenBank/DDBJ databases">
        <authorList>
            <person name="Kim D."/>
        </authorList>
    </citation>
    <scope>NUCLEOTIDE SEQUENCE [LARGE SCALE GENOMIC DNA]</scope>
    <source>
        <strain evidence="2">BH-2024</strain>
    </source>
</reference>
<accession>A0ABD2KR09</accession>
<organism evidence="2 3">
    <name type="scientific">Heterodera trifolii</name>
    <dbReference type="NCBI Taxonomy" id="157864"/>
    <lineage>
        <taxon>Eukaryota</taxon>
        <taxon>Metazoa</taxon>
        <taxon>Ecdysozoa</taxon>
        <taxon>Nematoda</taxon>
        <taxon>Chromadorea</taxon>
        <taxon>Rhabditida</taxon>
        <taxon>Tylenchina</taxon>
        <taxon>Tylenchomorpha</taxon>
        <taxon>Tylenchoidea</taxon>
        <taxon>Heteroderidae</taxon>
        <taxon>Heteroderinae</taxon>
        <taxon>Heterodera</taxon>
    </lineage>
</organism>
<proteinExistence type="predicted"/>
<feature type="compositionally biased region" description="Basic and acidic residues" evidence="1">
    <location>
        <begin position="66"/>
        <end position="81"/>
    </location>
</feature>
<sequence>MCVIYEQTDRTREIVVNLQAFTAVGYRETTQKNMQNGKYYKIFVPDFILLDVVECKFGIFIKPKEHNENGNEKEGKKKASTVDDEMDKDEQKMWTMHRSVKLNLSEVHTLMKKPIVINLGKIGSPELFLKRRIFVEPNNNLGNYHAFLYAITEGNEQNANEMNEGKTIFIGHAPLVKAEDEASSSSQTNQKKKSLLKRILSGKSKQGEKAFPAEGQQVKEQLNLYN</sequence>
<evidence type="ECO:0000313" key="2">
    <source>
        <dbReference type="EMBL" id="KAL3105278.1"/>
    </source>
</evidence>
<keyword evidence="3" id="KW-1185">Reference proteome</keyword>
<name>A0ABD2KR09_9BILA</name>
<evidence type="ECO:0000256" key="1">
    <source>
        <dbReference type="SAM" id="MobiDB-lite"/>
    </source>
</evidence>
<protein>
    <submittedName>
        <fullName evidence="2">Uncharacterized protein</fullName>
    </submittedName>
</protein>
<evidence type="ECO:0000313" key="3">
    <source>
        <dbReference type="Proteomes" id="UP001620626"/>
    </source>
</evidence>
<dbReference type="AlphaFoldDB" id="A0ABD2KR09"/>
<gene>
    <name evidence="2" type="ORF">niasHT_029737</name>
</gene>
<dbReference type="Proteomes" id="UP001620626">
    <property type="component" value="Unassembled WGS sequence"/>
</dbReference>